<keyword evidence="5 10" id="KW-0732">Signal</keyword>
<evidence type="ECO:0000313" key="13">
    <source>
        <dbReference type="EMBL" id="PLW15732.1"/>
    </source>
</evidence>
<dbReference type="InterPro" id="IPR011330">
    <property type="entry name" value="Glyco_hydro/deAcase_b/a-brl"/>
</dbReference>
<gene>
    <name evidence="15" type="ORF">PCANC_02800</name>
    <name evidence="13" type="ORF">PCANC_16512</name>
    <name evidence="14" type="ORF">PCASD_13893</name>
    <name evidence="12" type="ORF">PCASD_24637</name>
</gene>
<keyword evidence="3" id="KW-0325">Glycoprotein</keyword>
<dbReference type="OrthoDB" id="2125469at2759"/>
<sequence>MPTSGAAKNSFWILLLSILLTSTVLSQVVTLPSSNQNLQSQKQEEAPSPNFDNTRDNGIHVANHSRAVGSHTVQAGSGLKVYNSCRLPKSFSLTFDDGPSEFSAKLDKTLEHANLRGSFFINGNNFGCIYDHSDVLIERFKRGHLIGSHTWSHVHLTQGTHKQITHQIELIEKAMIKILGVKPLLFRPPYGEYNDIVIKVLKERGYKGLILWSEDSQDTLDSPPSPSQMIENYQAYPDRTIVLSHETHKFMVDEVVPGVIPKLKAKGFKLLPVADCLELGSTPNDWYEIVQMPGTRDDSWTCDGTPAPGMFE</sequence>
<evidence type="ECO:0000256" key="7">
    <source>
        <dbReference type="ARBA" id="ARBA00023277"/>
    </source>
</evidence>
<keyword evidence="3" id="KW-0336">GPI-anchor</keyword>
<evidence type="ECO:0000256" key="9">
    <source>
        <dbReference type="SAM" id="MobiDB-lite"/>
    </source>
</evidence>
<keyword evidence="6" id="KW-0378">Hydrolase</keyword>
<dbReference type="Proteomes" id="UP000235388">
    <property type="component" value="Unassembled WGS sequence"/>
</dbReference>
<evidence type="ECO:0000256" key="6">
    <source>
        <dbReference type="ARBA" id="ARBA00022801"/>
    </source>
</evidence>
<feature type="chain" id="PRO_5015083584" description="NodB homology domain-containing protein" evidence="10">
    <location>
        <begin position="27"/>
        <end position="312"/>
    </location>
</feature>
<dbReference type="PANTHER" id="PTHR46471:SF2">
    <property type="entry name" value="CHITIN DEACETYLASE-RELATED"/>
    <property type="match status" value="1"/>
</dbReference>
<keyword evidence="8" id="KW-0449">Lipoprotein</keyword>
<evidence type="ECO:0000313" key="16">
    <source>
        <dbReference type="Proteomes" id="UP000235388"/>
    </source>
</evidence>
<dbReference type="STRING" id="200324.A0A2N5SR46"/>
<evidence type="ECO:0000313" key="14">
    <source>
        <dbReference type="EMBL" id="PLW32794.1"/>
    </source>
</evidence>
<keyword evidence="7" id="KW-0119">Carbohydrate metabolism</keyword>
<dbReference type="PROSITE" id="PS51677">
    <property type="entry name" value="NODB"/>
    <property type="match status" value="1"/>
</dbReference>
<evidence type="ECO:0000256" key="5">
    <source>
        <dbReference type="ARBA" id="ARBA00022729"/>
    </source>
</evidence>
<comment type="subcellular location">
    <subcellularLocation>
        <location evidence="2">Cell membrane</location>
        <topology evidence="2">Lipid-anchor</topology>
        <topology evidence="2">GPI-anchor</topology>
    </subcellularLocation>
</comment>
<proteinExistence type="predicted"/>
<reference evidence="16 17" key="1">
    <citation type="submission" date="2017-11" db="EMBL/GenBank/DDBJ databases">
        <title>De novo assembly and phasing of dikaryotic genomes from two isolates of Puccinia coronata f. sp. avenae, the causal agent of oat crown rust.</title>
        <authorList>
            <person name="Miller M.E."/>
            <person name="Zhang Y."/>
            <person name="Omidvar V."/>
            <person name="Sperschneider J."/>
            <person name="Schwessinger B."/>
            <person name="Raley C."/>
            <person name="Palmer J.M."/>
            <person name="Garnica D."/>
            <person name="Upadhyaya N."/>
            <person name="Rathjen J."/>
            <person name="Taylor J.M."/>
            <person name="Park R.F."/>
            <person name="Dodds P.N."/>
            <person name="Hirsch C.D."/>
            <person name="Kianian S.F."/>
            <person name="Figueroa M."/>
        </authorList>
    </citation>
    <scope>NUCLEOTIDE SEQUENCE [LARGE SCALE GENOMIC DNA]</scope>
    <source>
        <strain evidence="13">12NC29</strain>
        <strain evidence="12">12SD80</strain>
    </source>
</reference>
<dbReference type="EMBL" id="PGCI01000235">
    <property type="protein sequence ID" value="PLW32794.1"/>
    <property type="molecule type" value="Genomic_DNA"/>
</dbReference>
<comment type="cofactor">
    <cofactor evidence="1">
        <name>Co(2+)</name>
        <dbReference type="ChEBI" id="CHEBI:48828"/>
    </cofactor>
</comment>
<accession>A0A2N5SR46</accession>
<evidence type="ECO:0000259" key="11">
    <source>
        <dbReference type="PROSITE" id="PS51677"/>
    </source>
</evidence>
<evidence type="ECO:0000256" key="4">
    <source>
        <dbReference type="ARBA" id="ARBA00022723"/>
    </source>
</evidence>
<dbReference type="EMBL" id="PGCJ01000888">
    <property type="protein sequence ID" value="PLW15732.1"/>
    <property type="molecule type" value="Genomic_DNA"/>
</dbReference>
<evidence type="ECO:0000313" key="12">
    <source>
        <dbReference type="EMBL" id="PLW08193.1"/>
    </source>
</evidence>
<dbReference type="Gene3D" id="3.20.20.370">
    <property type="entry name" value="Glycoside hydrolase/deacetylase"/>
    <property type="match status" value="1"/>
</dbReference>
<evidence type="ECO:0000256" key="8">
    <source>
        <dbReference type="ARBA" id="ARBA00023288"/>
    </source>
</evidence>
<comment type="caution">
    <text evidence="13">The sequence shown here is derived from an EMBL/GenBank/DDBJ whole genome shotgun (WGS) entry which is preliminary data.</text>
</comment>
<evidence type="ECO:0000256" key="2">
    <source>
        <dbReference type="ARBA" id="ARBA00004609"/>
    </source>
</evidence>
<evidence type="ECO:0000313" key="17">
    <source>
        <dbReference type="Proteomes" id="UP000235392"/>
    </source>
</evidence>
<keyword evidence="16" id="KW-1185">Reference proteome</keyword>
<keyword evidence="4" id="KW-0479">Metal-binding</keyword>
<dbReference type="GO" id="GO:0046872">
    <property type="term" value="F:metal ion binding"/>
    <property type="evidence" value="ECO:0007669"/>
    <property type="project" value="UniProtKB-KW"/>
</dbReference>
<dbReference type="GO" id="GO:0016810">
    <property type="term" value="F:hydrolase activity, acting on carbon-nitrogen (but not peptide) bonds"/>
    <property type="evidence" value="ECO:0007669"/>
    <property type="project" value="InterPro"/>
</dbReference>
<keyword evidence="3" id="KW-0472">Membrane</keyword>
<evidence type="ECO:0000313" key="15">
    <source>
        <dbReference type="EMBL" id="PLW57021.1"/>
    </source>
</evidence>
<dbReference type="InterPro" id="IPR002509">
    <property type="entry name" value="NODB_dom"/>
</dbReference>
<dbReference type="GO" id="GO:0098552">
    <property type="term" value="C:side of membrane"/>
    <property type="evidence" value="ECO:0007669"/>
    <property type="project" value="UniProtKB-KW"/>
</dbReference>
<protein>
    <recommendedName>
        <fullName evidence="11">NodB homology domain-containing protein</fullName>
    </recommendedName>
</protein>
<dbReference type="EMBL" id="PGCI01001080">
    <property type="protein sequence ID" value="PLW08193.1"/>
    <property type="molecule type" value="Genomic_DNA"/>
</dbReference>
<feature type="signal peptide" evidence="10">
    <location>
        <begin position="1"/>
        <end position="26"/>
    </location>
</feature>
<dbReference type="GO" id="GO:0005886">
    <property type="term" value="C:plasma membrane"/>
    <property type="evidence" value="ECO:0007669"/>
    <property type="project" value="UniProtKB-SubCell"/>
</dbReference>
<name>A0A2N5SR46_9BASI</name>
<dbReference type="AlphaFoldDB" id="A0A2N5SR46"/>
<dbReference type="SUPFAM" id="SSF88713">
    <property type="entry name" value="Glycoside hydrolase/deacetylase"/>
    <property type="match status" value="1"/>
</dbReference>
<dbReference type="GO" id="GO:0005975">
    <property type="term" value="P:carbohydrate metabolic process"/>
    <property type="evidence" value="ECO:0007669"/>
    <property type="project" value="InterPro"/>
</dbReference>
<evidence type="ECO:0000256" key="1">
    <source>
        <dbReference type="ARBA" id="ARBA00001941"/>
    </source>
</evidence>
<dbReference type="EMBL" id="PGCJ01000015">
    <property type="protein sequence ID" value="PLW57021.1"/>
    <property type="molecule type" value="Genomic_DNA"/>
</dbReference>
<evidence type="ECO:0000256" key="10">
    <source>
        <dbReference type="SAM" id="SignalP"/>
    </source>
</evidence>
<dbReference type="Proteomes" id="UP000235392">
    <property type="component" value="Unassembled WGS sequence"/>
</dbReference>
<dbReference type="Pfam" id="PF01522">
    <property type="entry name" value="Polysacc_deac_1"/>
    <property type="match status" value="1"/>
</dbReference>
<organism evidence="13 16">
    <name type="scientific">Puccinia coronata f. sp. avenae</name>
    <dbReference type="NCBI Taxonomy" id="200324"/>
    <lineage>
        <taxon>Eukaryota</taxon>
        <taxon>Fungi</taxon>
        <taxon>Dikarya</taxon>
        <taxon>Basidiomycota</taxon>
        <taxon>Pucciniomycotina</taxon>
        <taxon>Pucciniomycetes</taxon>
        <taxon>Pucciniales</taxon>
        <taxon>Pucciniaceae</taxon>
        <taxon>Puccinia</taxon>
    </lineage>
</organism>
<feature type="region of interest" description="Disordered" evidence="9">
    <location>
        <begin position="35"/>
        <end position="57"/>
    </location>
</feature>
<feature type="domain" description="NodB homology" evidence="11">
    <location>
        <begin position="89"/>
        <end position="271"/>
    </location>
</feature>
<dbReference type="PANTHER" id="PTHR46471">
    <property type="entry name" value="CHITIN DEACETYLASE"/>
    <property type="match status" value="1"/>
</dbReference>
<evidence type="ECO:0000256" key="3">
    <source>
        <dbReference type="ARBA" id="ARBA00022622"/>
    </source>
</evidence>